<dbReference type="EMBL" id="VUMD01000008">
    <property type="protein sequence ID" value="MSS36922.1"/>
    <property type="molecule type" value="Genomic_DNA"/>
</dbReference>
<protein>
    <submittedName>
        <fullName evidence="1">Uncharacterized protein</fullName>
    </submittedName>
</protein>
<name>A0A7X2TCI9_9CLOT</name>
<keyword evidence="2" id="KW-1185">Reference proteome</keyword>
<dbReference type="Proteomes" id="UP000429958">
    <property type="component" value="Unassembled WGS sequence"/>
</dbReference>
<evidence type="ECO:0000313" key="2">
    <source>
        <dbReference type="Proteomes" id="UP000429958"/>
    </source>
</evidence>
<comment type="caution">
    <text evidence="1">The sequence shown here is derived from an EMBL/GenBank/DDBJ whole genome shotgun (WGS) entry which is preliminary data.</text>
</comment>
<dbReference type="RefSeq" id="WP_154472369.1">
    <property type="nucleotide sequence ID" value="NZ_VUMD01000008.1"/>
</dbReference>
<sequence length="84" mass="9251">MQVTAKVLLLGKVQKLWKDANGNSHTAFVGNIVQNNGEIIDTLRLTQEQYNMLEVNQSYIVNADFGVGKNGGYLRVVDITPSKA</sequence>
<accession>A0A7X2TCI9</accession>
<organism evidence="1 2">
    <name type="scientific">Clostridium porci</name>
    <dbReference type="NCBI Taxonomy" id="2605778"/>
    <lineage>
        <taxon>Bacteria</taxon>
        <taxon>Bacillati</taxon>
        <taxon>Bacillota</taxon>
        <taxon>Clostridia</taxon>
        <taxon>Eubacteriales</taxon>
        <taxon>Clostridiaceae</taxon>
        <taxon>Clostridium</taxon>
    </lineage>
</organism>
<dbReference type="AlphaFoldDB" id="A0A7X2TCI9"/>
<evidence type="ECO:0000313" key="1">
    <source>
        <dbReference type="EMBL" id="MSS36922.1"/>
    </source>
</evidence>
<proteinExistence type="predicted"/>
<gene>
    <name evidence="1" type="ORF">FYJ39_10115</name>
</gene>
<reference evidence="1 2" key="1">
    <citation type="submission" date="2019-08" db="EMBL/GenBank/DDBJ databases">
        <title>In-depth cultivation of the pig gut microbiome towards novel bacterial diversity and tailored functional studies.</title>
        <authorList>
            <person name="Wylensek D."/>
            <person name="Hitch T.C.A."/>
            <person name="Clavel T."/>
        </authorList>
    </citation>
    <scope>NUCLEOTIDE SEQUENCE [LARGE SCALE GENOMIC DNA]</scope>
    <source>
        <strain evidence="1 2">WCA-389-WT-23D1</strain>
    </source>
</reference>